<evidence type="ECO:0000313" key="1">
    <source>
        <dbReference type="EMBL" id="KAK8230810.1"/>
    </source>
</evidence>
<dbReference type="Proteomes" id="UP001492380">
    <property type="component" value="Unassembled WGS sequence"/>
</dbReference>
<dbReference type="EMBL" id="JBBWRZ010000008">
    <property type="protein sequence ID" value="KAK8230810.1"/>
    <property type="molecule type" value="Genomic_DNA"/>
</dbReference>
<proteinExistence type="predicted"/>
<sequence length="488" mass="56247">MARPVHTLSYQSIFISRNCSRRRIFTRRLSTAAQAVDDTVPPAPPLRSSVYLLELNRHIIRKSIGAEQLVPVRNAILKPFSNPFAQPPLNYKSLWYRPRSYEDLVESHVRVLAAYESRTGFLRASSKRHLYFVKAILTERALPLDCKYLAVDRVASSLSHQARRKLQRPRRRRSRAELLHRNERLLILLNAICAEAEKVDKMPLPQSLIKLGLETAVECRNFQACMLYLKRLGSHNCPVGTKTLKKVLSRLSEPESAFDKLLATRPFRTWTSNHSAMLLVGPENAETHSPKMSPSLERKDPECFRLWLQTLATLSQQSPKFKARLPQQLRREWDYWQKSLRRSYTRLPSSSRGCPYASWSVMGRSRRAASDFDMLFLESFVRAGAYSDAWTVLFSTKIPFTALSTTTRRALIENPEFTPPASWTPENEKQVLSIYAEYCRAIEGALGVQWVRDEKTGESFHRISTGYQRPPGRLRRRVRRAGSRRSKT</sequence>
<reference evidence="1 2" key="1">
    <citation type="submission" date="2024-04" db="EMBL/GenBank/DDBJ databases">
        <title>Phyllosticta paracitricarpa is synonymous to the EU quarantine fungus P. citricarpa based on phylogenomic analyses.</title>
        <authorList>
            <consortium name="Lawrence Berkeley National Laboratory"/>
            <person name="Van Ingen-Buijs V.A."/>
            <person name="Van Westerhoven A.C."/>
            <person name="Haridas S."/>
            <person name="Skiadas P."/>
            <person name="Martin F."/>
            <person name="Groenewald J.Z."/>
            <person name="Crous P.W."/>
            <person name="Seidl M.F."/>
        </authorList>
    </citation>
    <scope>NUCLEOTIDE SEQUENCE [LARGE SCALE GENOMIC DNA]</scope>
    <source>
        <strain evidence="1 2">CBS 123374</strain>
    </source>
</reference>
<comment type="caution">
    <text evidence="1">The sequence shown here is derived from an EMBL/GenBank/DDBJ whole genome shotgun (WGS) entry which is preliminary data.</text>
</comment>
<keyword evidence="2" id="KW-1185">Reference proteome</keyword>
<evidence type="ECO:0000313" key="2">
    <source>
        <dbReference type="Proteomes" id="UP001492380"/>
    </source>
</evidence>
<protein>
    <submittedName>
        <fullName evidence="1">Uncharacterized protein</fullName>
    </submittedName>
</protein>
<gene>
    <name evidence="1" type="ORF">HDK90DRAFT_332745</name>
</gene>
<organism evidence="1 2">
    <name type="scientific">Phyllosticta capitalensis</name>
    <dbReference type="NCBI Taxonomy" id="121624"/>
    <lineage>
        <taxon>Eukaryota</taxon>
        <taxon>Fungi</taxon>
        <taxon>Dikarya</taxon>
        <taxon>Ascomycota</taxon>
        <taxon>Pezizomycotina</taxon>
        <taxon>Dothideomycetes</taxon>
        <taxon>Dothideomycetes incertae sedis</taxon>
        <taxon>Botryosphaeriales</taxon>
        <taxon>Phyllostictaceae</taxon>
        <taxon>Phyllosticta</taxon>
    </lineage>
</organism>
<accession>A0ABR1YIT4</accession>
<name>A0ABR1YIT4_9PEZI</name>